<dbReference type="RefSeq" id="WP_048845101.1">
    <property type="nucleotide sequence ID" value="NZ_BAMW01000009.1"/>
</dbReference>
<keyword evidence="4 5" id="KW-0071">Autoinducer synthesis</keyword>
<keyword evidence="1 5" id="KW-0673">Quorum sensing</keyword>
<dbReference type="InterPro" id="IPR001690">
    <property type="entry name" value="Autoind_synthase"/>
</dbReference>
<dbReference type="EMBL" id="BJXQ01000012">
    <property type="protein sequence ID" value="GEN04074.1"/>
    <property type="molecule type" value="Genomic_DNA"/>
</dbReference>
<dbReference type="GO" id="GO:0016740">
    <property type="term" value="F:transferase activity"/>
    <property type="evidence" value="ECO:0007669"/>
    <property type="project" value="UniProtKB-KW"/>
</dbReference>
<evidence type="ECO:0000313" key="7">
    <source>
        <dbReference type="EMBL" id="GEN04074.1"/>
    </source>
</evidence>
<dbReference type="InterPro" id="IPR016181">
    <property type="entry name" value="Acyl_CoA_acyltransferase"/>
</dbReference>
<comment type="similarity">
    <text evidence="5">Belongs to the autoinducer synthase family.</text>
</comment>
<dbReference type="AlphaFoldDB" id="A0A6N3T7V7"/>
<evidence type="ECO:0000256" key="1">
    <source>
        <dbReference type="ARBA" id="ARBA00022654"/>
    </source>
</evidence>
<evidence type="ECO:0000256" key="2">
    <source>
        <dbReference type="ARBA" id="ARBA00022679"/>
    </source>
</evidence>
<dbReference type="GO" id="GO:0007165">
    <property type="term" value="P:signal transduction"/>
    <property type="evidence" value="ECO:0007669"/>
    <property type="project" value="TreeGrafter"/>
</dbReference>
<keyword evidence="8" id="KW-1185">Reference proteome</keyword>
<dbReference type="SUPFAM" id="SSF55729">
    <property type="entry name" value="Acyl-CoA N-acyltransferases (Nat)"/>
    <property type="match status" value="1"/>
</dbReference>
<dbReference type="GO" id="GO:0009372">
    <property type="term" value="P:quorum sensing"/>
    <property type="evidence" value="ECO:0007669"/>
    <property type="project" value="UniProtKB-UniRule"/>
</dbReference>
<comment type="caution">
    <text evidence="7">The sequence shown here is derived from an EMBL/GenBank/DDBJ whole genome shotgun (WGS) entry which is preliminary data.</text>
</comment>
<proteinExistence type="inferred from homology"/>
<evidence type="ECO:0000313" key="6">
    <source>
        <dbReference type="EMBL" id="GAN62566.1"/>
    </source>
</evidence>
<evidence type="ECO:0000313" key="9">
    <source>
        <dbReference type="Proteomes" id="UP000321104"/>
    </source>
</evidence>
<evidence type="ECO:0000256" key="4">
    <source>
        <dbReference type="ARBA" id="ARBA00022929"/>
    </source>
</evidence>
<dbReference type="PANTHER" id="PTHR39322">
    <property type="entry name" value="ACYL-HOMOSERINE-LACTONE SYNTHASE"/>
    <property type="match status" value="1"/>
</dbReference>
<keyword evidence="3" id="KW-0949">S-adenosyl-L-methionine</keyword>
<evidence type="ECO:0000256" key="5">
    <source>
        <dbReference type="PROSITE-ProRule" id="PRU00533"/>
    </source>
</evidence>
<reference evidence="7 9" key="2">
    <citation type="submission" date="2019-07" db="EMBL/GenBank/DDBJ databases">
        <title>Whole genome shotgun sequence of Acetobacter indonesiensis NBRC 16471.</title>
        <authorList>
            <person name="Hosoyama A."/>
            <person name="Uohara A."/>
            <person name="Ohji S."/>
            <person name="Ichikawa N."/>
        </authorList>
    </citation>
    <scope>NUCLEOTIDE SEQUENCE [LARGE SCALE GENOMIC DNA]</scope>
    <source>
        <strain evidence="7 9">NBRC 16471</strain>
    </source>
</reference>
<name>A0A6N3T7V7_9PROT</name>
<dbReference type="Proteomes" id="UP000321104">
    <property type="component" value="Unassembled WGS sequence"/>
</dbReference>
<dbReference type="Pfam" id="PF00765">
    <property type="entry name" value="Autoind_synth"/>
    <property type="match status" value="1"/>
</dbReference>
<reference evidence="6 8" key="1">
    <citation type="submission" date="2012-11" db="EMBL/GenBank/DDBJ databases">
        <title>Whole genome sequence of Acetobacter indonesiensis 5H-1.</title>
        <authorList>
            <person name="Azuma Y."/>
            <person name="Higashiura N."/>
            <person name="Hirakawa H."/>
            <person name="Matsushita K."/>
        </authorList>
    </citation>
    <scope>NUCLEOTIDE SEQUENCE [LARGE SCALE GENOMIC DNA]</scope>
    <source>
        <strain evidence="6 8">5H-1</strain>
    </source>
</reference>
<keyword evidence="2" id="KW-0808">Transferase</keyword>
<organism evidence="7 9">
    <name type="scientific">Acetobacter indonesiensis</name>
    <dbReference type="NCBI Taxonomy" id="104101"/>
    <lineage>
        <taxon>Bacteria</taxon>
        <taxon>Pseudomonadati</taxon>
        <taxon>Pseudomonadota</taxon>
        <taxon>Alphaproteobacteria</taxon>
        <taxon>Acetobacterales</taxon>
        <taxon>Acetobacteraceae</taxon>
        <taxon>Acetobacter</taxon>
    </lineage>
</organism>
<dbReference type="EMBL" id="BAMW01000009">
    <property type="protein sequence ID" value="GAN62566.1"/>
    <property type="molecule type" value="Genomic_DNA"/>
</dbReference>
<gene>
    <name evidence="6" type="ORF">Abin_009_039</name>
    <name evidence="7" type="ORF">AIN02nite_20990</name>
</gene>
<protein>
    <submittedName>
        <fullName evidence="6">Autoinducer synthesis protein</fullName>
    </submittedName>
</protein>
<dbReference type="Gene3D" id="3.40.630.30">
    <property type="match status" value="1"/>
</dbReference>
<evidence type="ECO:0000256" key="3">
    <source>
        <dbReference type="ARBA" id="ARBA00022691"/>
    </source>
</evidence>
<evidence type="ECO:0000313" key="8">
    <source>
        <dbReference type="Proteomes" id="UP000032673"/>
    </source>
</evidence>
<accession>A0A6N3T7V7</accession>
<dbReference type="Proteomes" id="UP000032673">
    <property type="component" value="Unassembled WGS sequence"/>
</dbReference>
<dbReference type="PANTHER" id="PTHR39322:SF1">
    <property type="entry name" value="ISOVALERYL-HOMOSERINE LACTONE SYNTHASE"/>
    <property type="match status" value="1"/>
</dbReference>
<dbReference type="PROSITE" id="PS51187">
    <property type="entry name" value="AUTOINDUCER_SYNTH_2"/>
    <property type="match status" value="1"/>
</dbReference>
<sequence>MLYQFSYVQRHAFSKAYAEMLNARAAVCQDRPEWAAHMRYPAGEDVLDHTCNPVYFVSMDEAGRHMASMRIMPTTGDTVLRHNFRDVFTNCPDITSPDVWEYSLFCSSVDTTTPSGRYAAADVTKAVCRRALESGIRQIVGVYDTGLFRIARRLGWEPSTIATDGDTGELLVGVWDVTPLTLRHIAELQLLGV</sequence>